<keyword evidence="2" id="KW-1185">Reference proteome</keyword>
<dbReference type="AlphaFoldDB" id="A0A0V1AEX1"/>
<dbReference type="EMBL" id="JYDQ01000007">
    <property type="protein sequence ID" value="KRY22787.1"/>
    <property type="molecule type" value="Genomic_DNA"/>
</dbReference>
<reference evidence="1 2" key="1">
    <citation type="submission" date="2015-01" db="EMBL/GenBank/DDBJ databases">
        <title>Evolution of Trichinella species and genotypes.</title>
        <authorList>
            <person name="Korhonen P.K."/>
            <person name="Edoardo P."/>
            <person name="Giuseppe L.R."/>
            <person name="Gasser R.B."/>
        </authorList>
    </citation>
    <scope>NUCLEOTIDE SEQUENCE [LARGE SCALE GENOMIC DNA]</scope>
    <source>
        <strain evidence="1">ISS2496</strain>
    </source>
</reference>
<evidence type="ECO:0000313" key="1">
    <source>
        <dbReference type="EMBL" id="KRY22787.1"/>
    </source>
</evidence>
<evidence type="ECO:0000313" key="2">
    <source>
        <dbReference type="Proteomes" id="UP000054783"/>
    </source>
</evidence>
<sequence>MPLSLADIRIHFSSRFRDAVKGNMAKVKGEALGVASGYPPGQIKICIFPQATPKAFYCTIFAFREICKFSFPLRAVPQVFRKLALCYVLLHFHI</sequence>
<comment type="caution">
    <text evidence="1">The sequence shown here is derived from an EMBL/GenBank/DDBJ whole genome shotgun (WGS) entry which is preliminary data.</text>
</comment>
<proteinExistence type="predicted"/>
<protein>
    <submittedName>
        <fullName evidence="1">Uncharacterized protein</fullName>
    </submittedName>
</protein>
<dbReference type="OrthoDB" id="5928774at2759"/>
<dbReference type="Proteomes" id="UP000054783">
    <property type="component" value="Unassembled WGS sequence"/>
</dbReference>
<accession>A0A0V1AEX1</accession>
<name>A0A0V1AEX1_9BILA</name>
<gene>
    <name evidence="1" type="ORF">T12_7773</name>
</gene>
<organism evidence="1 2">
    <name type="scientific">Trichinella patagoniensis</name>
    <dbReference type="NCBI Taxonomy" id="990121"/>
    <lineage>
        <taxon>Eukaryota</taxon>
        <taxon>Metazoa</taxon>
        <taxon>Ecdysozoa</taxon>
        <taxon>Nematoda</taxon>
        <taxon>Enoplea</taxon>
        <taxon>Dorylaimia</taxon>
        <taxon>Trichinellida</taxon>
        <taxon>Trichinellidae</taxon>
        <taxon>Trichinella</taxon>
    </lineage>
</organism>